<name>A0ABR3HIJ0_LOXSC</name>
<evidence type="ECO:0008006" key="4">
    <source>
        <dbReference type="Google" id="ProtNLM"/>
    </source>
</evidence>
<gene>
    <name evidence="2" type="ORF">ABMA27_006368</name>
</gene>
<comment type="caution">
    <text evidence="2">The sequence shown here is derived from an EMBL/GenBank/DDBJ whole genome shotgun (WGS) entry which is preliminary data.</text>
</comment>
<evidence type="ECO:0000313" key="2">
    <source>
        <dbReference type="EMBL" id="KAL0870228.1"/>
    </source>
</evidence>
<feature type="compositionally biased region" description="Basic and acidic residues" evidence="1">
    <location>
        <begin position="41"/>
        <end position="52"/>
    </location>
</feature>
<keyword evidence="3" id="KW-1185">Reference proteome</keyword>
<sequence>MITARTPAKKAADKTSPRLDDSEKAGPSRTPPAQTSNVRRSIGEWENSRMDPKPCTSTGHAHSPNTNLPAPGAPLKQRTKAVSQPEPKKAARRPSVESQVTSPGPKLDVAKSTDRVTQARIWLQRAKTHIGESRNLRADLKTGITLAVDKLYQLVKEAAAEVTTNLGAGPEKEKQISGVQIIEEDREKQGKDAGFSGIGTNLVELVREQSRKIDKTTEELKKLRDTVYLYQETATKTTYASAAAASPRMPAVERQSALHSIVIEAKDEGATGDEVLRKVREAVNAKDGWVTVERVRKVKDKKVILGCRTLEEREKVKERLKGAESHLRFEDMKNQDPMVILRDVIASHTDEDVKQAIRNQNGMVFRGLEPKDDKMEVKFRRKARNTMMCHIVLRVSPQVYNRMLERGALHIDMQRVRVADQSPLVQCSLCLAYGHGRRFCKETTPKCTHCGGPHTRNECADWLTAAPPRCCNCSAAKLDNVEHTVYSMECPTRRRWEALARAKVQYC</sequence>
<organism evidence="2 3">
    <name type="scientific">Loxostege sticticalis</name>
    <name type="common">Beet webworm moth</name>
    <dbReference type="NCBI Taxonomy" id="481309"/>
    <lineage>
        <taxon>Eukaryota</taxon>
        <taxon>Metazoa</taxon>
        <taxon>Ecdysozoa</taxon>
        <taxon>Arthropoda</taxon>
        <taxon>Hexapoda</taxon>
        <taxon>Insecta</taxon>
        <taxon>Pterygota</taxon>
        <taxon>Neoptera</taxon>
        <taxon>Endopterygota</taxon>
        <taxon>Lepidoptera</taxon>
        <taxon>Glossata</taxon>
        <taxon>Ditrysia</taxon>
        <taxon>Pyraloidea</taxon>
        <taxon>Crambidae</taxon>
        <taxon>Pyraustinae</taxon>
        <taxon>Loxostege</taxon>
    </lineage>
</organism>
<proteinExistence type="predicted"/>
<feature type="region of interest" description="Disordered" evidence="1">
    <location>
        <begin position="1"/>
        <end position="114"/>
    </location>
</feature>
<evidence type="ECO:0000313" key="3">
    <source>
        <dbReference type="Proteomes" id="UP001549920"/>
    </source>
</evidence>
<feature type="compositionally biased region" description="Polar residues" evidence="1">
    <location>
        <begin position="55"/>
        <end position="68"/>
    </location>
</feature>
<protein>
    <recommendedName>
        <fullName evidence="4">Gag-like protein</fullName>
    </recommendedName>
</protein>
<dbReference type="EMBL" id="JBEUOH010000019">
    <property type="protein sequence ID" value="KAL0870228.1"/>
    <property type="molecule type" value="Genomic_DNA"/>
</dbReference>
<dbReference type="Proteomes" id="UP001549920">
    <property type="component" value="Unassembled WGS sequence"/>
</dbReference>
<reference evidence="2 3" key="1">
    <citation type="submission" date="2024-06" db="EMBL/GenBank/DDBJ databases">
        <title>A chromosome-level genome assembly of beet webworm, Loxostege sticticalis.</title>
        <authorList>
            <person name="Zhang Y."/>
        </authorList>
    </citation>
    <scope>NUCLEOTIDE SEQUENCE [LARGE SCALE GENOMIC DNA]</scope>
    <source>
        <strain evidence="2">AQ026</strain>
        <tissue evidence="2">Whole body</tissue>
    </source>
</reference>
<feature type="compositionally biased region" description="Basic and acidic residues" evidence="1">
    <location>
        <begin position="10"/>
        <end position="26"/>
    </location>
</feature>
<accession>A0ABR3HIJ0</accession>
<evidence type="ECO:0000256" key="1">
    <source>
        <dbReference type="SAM" id="MobiDB-lite"/>
    </source>
</evidence>